<gene>
    <name evidence="1" type="ORF">EBH_0009030</name>
</gene>
<dbReference type="AlphaFoldDB" id="U6M1F8"/>
<reference evidence="1" key="1">
    <citation type="submission" date="2013-10" db="EMBL/GenBank/DDBJ databases">
        <title>Genomic analysis of the causative agents of coccidiosis in chickens.</title>
        <authorList>
            <person name="Reid A.J."/>
            <person name="Blake D."/>
            <person name="Billington K."/>
            <person name="Browne H."/>
            <person name="Dunn M."/>
            <person name="Hung S."/>
            <person name="Kawahara F."/>
            <person name="Miranda-Saavedra D."/>
            <person name="Mourier T."/>
            <person name="Nagra H."/>
            <person name="Otto T.D."/>
            <person name="Rawlings N."/>
            <person name="Sanchez A."/>
            <person name="Sanders M."/>
            <person name="Subramaniam C."/>
            <person name="Tay Y."/>
            <person name="Dear P."/>
            <person name="Doerig C."/>
            <person name="Gruber A."/>
            <person name="Parkinson J."/>
            <person name="Shirley M."/>
            <person name="Wan K.L."/>
            <person name="Berriman M."/>
            <person name="Tomley F."/>
            <person name="Pain A."/>
        </authorList>
    </citation>
    <scope>NUCLEOTIDE SEQUENCE [LARGE SCALE GENOMIC DNA]</scope>
    <source>
        <strain evidence="1">Houghton</strain>
    </source>
</reference>
<sequence>MAVQSIFVTIWRGTRPVFRTPSSAGRILGPMEPSGGAPLPDVALDGESVQLTPHAGAEDWVAAPPAADETPPVPKKTKGKLVGSALLLVAAGALLALLSKLADREQKVEPPPAPPLPEGLLLPPQPVEVFKPPASQQASQAESEAQMMNRLKQKEEMYGGIARLGCGLRVGESLSSRVDAVATASEADPAGDASVLIGYFLENCRAHESPKQQHAHLLAAPQLLRQLCLASRQSSKGSGFFETVQRWGLGLDEGNGHVEYRLPMLDSIVVFVDYY</sequence>
<keyword evidence="2" id="KW-1185">Reference proteome</keyword>
<dbReference type="EMBL" id="HG713437">
    <property type="protein sequence ID" value="CDJ53900.1"/>
    <property type="molecule type" value="Genomic_DNA"/>
</dbReference>
<dbReference type="Proteomes" id="UP000030750">
    <property type="component" value="Unassembled WGS sequence"/>
</dbReference>
<evidence type="ECO:0000313" key="1">
    <source>
        <dbReference type="EMBL" id="CDJ53900.1"/>
    </source>
</evidence>
<organism evidence="1 2">
    <name type="scientific">Eimeria brunetti</name>
    <dbReference type="NCBI Taxonomy" id="51314"/>
    <lineage>
        <taxon>Eukaryota</taxon>
        <taxon>Sar</taxon>
        <taxon>Alveolata</taxon>
        <taxon>Apicomplexa</taxon>
        <taxon>Conoidasida</taxon>
        <taxon>Coccidia</taxon>
        <taxon>Eucoccidiorida</taxon>
        <taxon>Eimeriorina</taxon>
        <taxon>Eimeriidae</taxon>
        <taxon>Eimeria</taxon>
    </lineage>
</organism>
<reference evidence="1" key="2">
    <citation type="submission" date="2013-10" db="EMBL/GenBank/DDBJ databases">
        <authorList>
            <person name="Aslett M."/>
        </authorList>
    </citation>
    <scope>NUCLEOTIDE SEQUENCE [LARGE SCALE GENOMIC DNA]</scope>
    <source>
        <strain evidence="1">Houghton</strain>
    </source>
</reference>
<protein>
    <submittedName>
        <fullName evidence="1">Uncharacterized protein</fullName>
    </submittedName>
</protein>
<proteinExistence type="predicted"/>
<name>U6M1F8_9EIME</name>
<dbReference type="VEuPathDB" id="ToxoDB:EBH_0009030"/>
<evidence type="ECO:0000313" key="2">
    <source>
        <dbReference type="Proteomes" id="UP000030750"/>
    </source>
</evidence>
<accession>U6M1F8</accession>